<keyword evidence="2" id="KW-1185">Reference proteome</keyword>
<gene>
    <name evidence="1" type="ORF">G2W53_012933</name>
</gene>
<accession>A0A834WP00</accession>
<reference evidence="1" key="1">
    <citation type="submission" date="2020-09" db="EMBL/GenBank/DDBJ databases">
        <title>Genome-Enabled Discovery of Anthraquinone Biosynthesis in Senna tora.</title>
        <authorList>
            <person name="Kang S.-H."/>
            <person name="Pandey R.P."/>
            <person name="Lee C.-M."/>
            <person name="Sim J.-S."/>
            <person name="Jeong J.-T."/>
            <person name="Choi B.-S."/>
            <person name="Jung M."/>
            <person name="Ginzburg D."/>
            <person name="Zhao K."/>
            <person name="Won S.Y."/>
            <person name="Oh T.-J."/>
            <person name="Yu Y."/>
            <person name="Kim N.-H."/>
            <person name="Lee O.R."/>
            <person name="Lee T.-H."/>
            <person name="Bashyal P."/>
            <person name="Kim T.-S."/>
            <person name="Lee W.-H."/>
            <person name="Kawkins C."/>
            <person name="Kim C.-K."/>
            <person name="Kim J.S."/>
            <person name="Ahn B.O."/>
            <person name="Rhee S.Y."/>
            <person name="Sohng J.K."/>
        </authorList>
    </citation>
    <scope>NUCLEOTIDE SEQUENCE</scope>
    <source>
        <tissue evidence="1">Leaf</tissue>
    </source>
</reference>
<proteinExistence type="predicted"/>
<evidence type="ECO:0000313" key="2">
    <source>
        <dbReference type="Proteomes" id="UP000634136"/>
    </source>
</evidence>
<evidence type="ECO:0000313" key="1">
    <source>
        <dbReference type="EMBL" id="KAF7830600.1"/>
    </source>
</evidence>
<sequence length="24" mass="2626">MAMAIQDGSRSTIANEAAPFLFFH</sequence>
<dbReference type="Proteomes" id="UP000634136">
    <property type="component" value="Unassembled WGS sequence"/>
</dbReference>
<organism evidence="1 2">
    <name type="scientific">Senna tora</name>
    <dbReference type="NCBI Taxonomy" id="362788"/>
    <lineage>
        <taxon>Eukaryota</taxon>
        <taxon>Viridiplantae</taxon>
        <taxon>Streptophyta</taxon>
        <taxon>Embryophyta</taxon>
        <taxon>Tracheophyta</taxon>
        <taxon>Spermatophyta</taxon>
        <taxon>Magnoliopsida</taxon>
        <taxon>eudicotyledons</taxon>
        <taxon>Gunneridae</taxon>
        <taxon>Pentapetalae</taxon>
        <taxon>rosids</taxon>
        <taxon>fabids</taxon>
        <taxon>Fabales</taxon>
        <taxon>Fabaceae</taxon>
        <taxon>Caesalpinioideae</taxon>
        <taxon>Cassia clade</taxon>
        <taxon>Senna</taxon>
    </lineage>
</organism>
<comment type="caution">
    <text evidence="1">The sequence shown here is derived from an EMBL/GenBank/DDBJ whole genome shotgun (WGS) entry which is preliminary data.</text>
</comment>
<dbReference type="AlphaFoldDB" id="A0A834WP00"/>
<dbReference type="EMBL" id="JAAIUW010000005">
    <property type="protein sequence ID" value="KAF7830600.1"/>
    <property type="molecule type" value="Genomic_DNA"/>
</dbReference>
<name>A0A834WP00_9FABA</name>
<protein>
    <submittedName>
        <fullName evidence="1">Uncharacterized protein</fullName>
    </submittedName>
</protein>